<dbReference type="AlphaFoldDB" id="A0A8J8MH56"/>
<dbReference type="SUPFAM" id="SSF52172">
    <property type="entry name" value="CheY-like"/>
    <property type="match status" value="1"/>
</dbReference>
<reference evidence="13" key="1">
    <citation type="submission" date="2020-07" db="EMBL/GenBank/DDBJ databases">
        <title>Vallitalea pronyensis genome.</title>
        <authorList>
            <person name="Postec A."/>
        </authorList>
    </citation>
    <scope>NUCLEOTIDE SEQUENCE</scope>
    <source>
        <strain evidence="13">FatNI3</strain>
    </source>
</reference>
<name>A0A8J8MH56_9FIRM</name>
<evidence type="ECO:0000313" key="13">
    <source>
        <dbReference type="EMBL" id="QUI21376.1"/>
    </source>
</evidence>
<keyword evidence="3" id="KW-0963">Cytoplasm</keyword>
<dbReference type="InterPro" id="IPR011006">
    <property type="entry name" value="CheY-like_superfamily"/>
</dbReference>
<dbReference type="Gene3D" id="3.40.50.2300">
    <property type="match status" value="1"/>
</dbReference>
<evidence type="ECO:0000256" key="1">
    <source>
        <dbReference type="ARBA" id="ARBA00004496"/>
    </source>
</evidence>
<dbReference type="PRINTS" id="PR00032">
    <property type="entry name" value="HTHARAC"/>
</dbReference>
<dbReference type="PROSITE" id="PS01124">
    <property type="entry name" value="HTH_ARAC_FAMILY_2"/>
    <property type="match status" value="1"/>
</dbReference>
<accession>A0A8J8MH56</accession>
<feature type="domain" description="HTH araC/xylS-type" evidence="11">
    <location>
        <begin position="158"/>
        <end position="256"/>
    </location>
</feature>
<comment type="subcellular location">
    <subcellularLocation>
        <location evidence="1">Cytoplasm</location>
    </subcellularLocation>
</comment>
<dbReference type="SUPFAM" id="SSF46689">
    <property type="entry name" value="Homeodomain-like"/>
    <property type="match status" value="2"/>
</dbReference>
<dbReference type="Pfam" id="PF00072">
    <property type="entry name" value="Response_reg"/>
    <property type="match status" value="1"/>
</dbReference>
<protein>
    <recommendedName>
        <fullName evidence="2">Stage 0 sporulation protein A homolog</fullName>
    </recommendedName>
</protein>
<evidence type="ECO:0000313" key="14">
    <source>
        <dbReference type="Proteomes" id="UP000683246"/>
    </source>
</evidence>
<dbReference type="RefSeq" id="WP_212696846.1">
    <property type="nucleotide sequence ID" value="NZ_CP058649.1"/>
</dbReference>
<dbReference type="GO" id="GO:0005737">
    <property type="term" value="C:cytoplasm"/>
    <property type="evidence" value="ECO:0007669"/>
    <property type="project" value="UniProtKB-SubCell"/>
</dbReference>
<evidence type="ECO:0000256" key="4">
    <source>
        <dbReference type="ARBA" id="ARBA00022553"/>
    </source>
</evidence>
<dbReference type="PROSITE" id="PS00041">
    <property type="entry name" value="HTH_ARAC_FAMILY_1"/>
    <property type="match status" value="1"/>
</dbReference>
<evidence type="ECO:0000256" key="6">
    <source>
        <dbReference type="ARBA" id="ARBA00023015"/>
    </source>
</evidence>
<dbReference type="GO" id="GO:0000160">
    <property type="term" value="P:phosphorelay signal transduction system"/>
    <property type="evidence" value="ECO:0007669"/>
    <property type="project" value="UniProtKB-KW"/>
</dbReference>
<gene>
    <name evidence="13" type="ORF">HZI73_03340</name>
</gene>
<dbReference type="InterPro" id="IPR018060">
    <property type="entry name" value="HTH_AraC"/>
</dbReference>
<dbReference type="SMART" id="SM00342">
    <property type="entry name" value="HTH_ARAC"/>
    <property type="match status" value="1"/>
</dbReference>
<evidence type="ECO:0000259" key="11">
    <source>
        <dbReference type="PROSITE" id="PS01124"/>
    </source>
</evidence>
<dbReference type="GO" id="GO:0043565">
    <property type="term" value="F:sequence-specific DNA binding"/>
    <property type="evidence" value="ECO:0007669"/>
    <property type="project" value="InterPro"/>
</dbReference>
<dbReference type="KEGG" id="vpy:HZI73_03340"/>
<evidence type="ECO:0000256" key="3">
    <source>
        <dbReference type="ARBA" id="ARBA00022490"/>
    </source>
</evidence>
<dbReference type="SMART" id="SM00448">
    <property type="entry name" value="REC"/>
    <property type="match status" value="1"/>
</dbReference>
<dbReference type="GO" id="GO:0003700">
    <property type="term" value="F:DNA-binding transcription factor activity"/>
    <property type="evidence" value="ECO:0007669"/>
    <property type="project" value="InterPro"/>
</dbReference>
<evidence type="ECO:0000256" key="10">
    <source>
        <dbReference type="PROSITE-ProRule" id="PRU00169"/>
    </source>
</evidence>
<dbReference type="PROSITE" id="PS50110">
    <property type="entry name" value="RESPONSE_REGULATORY"/>
    <property type="match status" value="1"/>
</dbReference>
<evidence type="ECO:0000256" key="9">
    <source>
        <dbReference type="ARBA" id="ARBA00024867"/>
    </source>
</evidence>
<dbReference type="Gene3D" id="1.10.10.60">
    <property type="entry name" value="Homeodomain-like"/>
    <property type="match status" value="2"/>
</dbReference>
<comment type="function">
    <text evidence="9">May play the central regulatory role in sporulation. It may be an element of the effector pathway responsible for the activation of sporulation genes in response to nutritional stress. Spo0A may act in concert with spo0H (a sigma factor) to control the expression of some genes that are critical to the sporulation process.</text>
</comment>
<organism evidence="13 14">
    <name type="scientific">Vallitalea pronyensis</name>
    <dbReference type="NCBI Taxonomy" id="1348613"/>
    <lineage>
        <taxon>Bacteria</taxon>
        <taxon>Bacillati</taxon>
        <taxon>Bacillota</taxon>
        <taxon>Clostridia</taxon>
        <taxon>Lachnospirales</taxon>
        <taxon>Vallitaleaceae</taxon>
        <taxon>Vallitalea</taxon>
    </lineage>
</organism>
<dbReference type="InterPro" id="IPR018062">
    <property type="entry name" value="HTH_AraC-typ_CS"/>
</dbReference>
<keyword evidence="14" id="KW-1185">Reference proteome</keyword>
<keyword evidence="8" id="KW-0804">Transcription</keyword>
<dbReference type="Proteomes" id="UP000683246">
    <property type="component" value="Chromosome"/>
</dbReference>
<dbReference type="InterPro" id="IPR001789">
    <property type="entry name" value="Sig_transdc_resp-reg_receiver"/>
</dbReference>
<keyword evidence="4 10" id="KW-0597">Phosphoprotein</keyword>
<sequence length="263" mass="30496">MVKVVVVEDENLTRKGLVLTTPWDDMGCKVVGEAANGLEGIEIIKRVKPHIVITDVRMPKMNGIDMIKALENQSRAKYIILSGFDDFKYAQQAISLGVKEYLLKPVEDRALIDALLKTVKHIHEEQDIYNKDESCSSYLLDFEEYPLDNLEGKKKYVVNAVKYIISNYYHEFTIKDVAEALYISDSYLSRLFKKETGYTFVDYLTRYRIHKATQLLQDDHIKIYQVAELIGFKDSRYFSSIFKKYIGMTPSELREKVNMTSQQ</sequence>
<dbReference type="InterPro" id="IPR051552">
    <property type="entry name" value="HptR"/>
</dbReference>
<feature type="domain" description="Response regulatory" evidence="12">
    <location>
        <begin position="3"/>
        <end position="119"/>
    </location>
</feature>
<dbReference type="PANTHER" id="PTHR42713:SF3">
    <property type="entry name" value="TRANSCRIPTIONAL REGULATORY PROTEIN HPTR"/>
    <property type="match status" value="1"/>
</dbReference>
<evidence type="ECO:0000256" key="8">
    <source>
        <dbReference type="ARBA" id="ARBA00023163"/>
    </source>
</evidence>
<dbReference type="InterPro" id="IPR009057">
    <property type="entry name" value="Homeodomain-like_sf"/>
</dbReference>
<evidence type="ECO:0000256" key="7">
    <source>
        <dbReference type="ARBA" id="ARBA00023125"/>
    </source>
</evidence>
<evidence type="ECO:0000256" key="5">
    <source>
        <dbReference type="ARBA" id="ARBA00023012"/>
    </source>
</evidence>
<keyword evidence="5" id="KW-0902">Two-component regulatory system</keyword>
<dbReference type="Pfam" id="PF12833">
    <property type="entry name" value="HTH_18"/>
    <property type="match status" value="1"/>
</dbReference>
<feature type="modified residue" description="4-aspartylphosphate" evidence="10">
    <location>
        <position position="55"/>
    </location>
</feature>
<evidence type="ECO:0000256" key="2">
    <source>
        <dbReference type="ARBA" id="ARBA00018672"/>
    </source>
</evidence>
<keyword evidence="7" id="KW-0238">DNA-binding</keyword>
<keyword evidence="6" id="KW-0805">Transcription regulation</keyword>
<dbReference type="CDD" id="cd17536">
    <property type="entry name" value="REC_YesN-like"/>
    <property type="match status" value="1"/>
</dbReference>
<dbReference type="EMBL" id="CP058649">
    <property type="protein sequence ID" value="QUI21376.1"/>
    <property type="molecule type" value="Genomic_DNA"/>
</dbReference>
<dbReference type="InterPro" id="IPR020449">
    <property type="entry name" value="Tscrpt_reg_AraC-type_HTH"/>
</dbReference>
<dbReference type="PANTHER" id="PTHR42713">
    <property type="entry name" value="HISTIDINE KINASE-RELATED"/>
    <property type="match status" value="1"/>
</dbReference>
<evidence type="ECO:0000259" key="12">
    <source>
        <dbReference type="PROSITE" id="PS50110"/>
    </source>
</evidence>
<proteinExistence type="predicted"/>